<organism evidence="2 3">
    <name type="scientific">Saponaria officinalis</name>
    <name type="common">Common soapwort</name>
    <name type="synonym">Lychnis saponaria</name>
    <dbReference type="NCBI Taxonomy" id="3572"/>
    <lineage>
        <taxon>Eukaryota</taxon>
        <taxon>Viridiplantae</taxon>
        <taxon>Streptophyta</taxon>
        <taxon>Embryophyta</taxon>
        <taxon>Tracheophyta</taxon>
        <taxon>Spermatophyta</taxon>
        <taxon>Magnoliopsida</taxon>
        <taxon>eudicotyledons</taxon>
        <taxon>Gunneridae</taxon>
        <taxon>Pentapetalae</taxon>
        <taxon>Caryophyllales</taxon>
        <taxon>Caryophyllaceae</taxon>
        <taxon>Caryophylleae</taxon>
        <taxon>Saponaria</taxon>
    </lineage>
</organism>
<dbReference type="PANTHER" id="PTHR33067">
    <property type="entry name" value="RNA-DIRECTED DNA POLYMERASE-RELATED"/>
    <property type="match status" value="1"/>
</dbReference>
<evidence type="ECO:0008006" key="4">
    <source>
        <dbReference type="Google" id="ProtNLM"/>
    </source>
</evidence>
<proteinExistence type="predicted"/>
<evidence type="ECO:0000256" key="1">
    <source>
        <dbReference type="SAM" id="MobiDB-lite"/>
    </source>
</evidence>
<comment type="caution">
    <text evidence="2">The sequence shown here is derived from an EMBL/GenBank/DDBJ whole genome shotgun (WGS) entry which is preliminary data.</text>
</comment>
<dbReference type="Gene3D" id="2.40.70.10">
    <property type="entry name" value="Acid Proteases"/>
    <property type="match status" value="1"/>
</dbReference>
<dbReference type="InterPro" id="IPR021109">
    <property type="entry name" value="Peptidase_aspartic_dom_sf"/>
</dbReference>
<evidence type="ECO:0000313" key="2">
    <source>
        <dbReference type="EMBL" id="KAK9667294.1"/>
    </source>
</evidence>
<dbReference type="Proteomes" id="UP001443914">
    <property type="component" value="Unassembled WGS sequence"/>
</dbReference>
<accession>A0AAW1GUB5</accession>
<sequence>MVQKLVMGSRQQVMACEICSSPGHTSEVCPAMREEVEDVNAIGQFGPSRPKYDPYSNTFNPGWKDHPNLRYGNQHGGQQFGQNNQFSPNNQFGQNNQFRQNNQFGQPRQQFYSKPSSQPSGSNNQQPPDPNASMSTEEMIRSLVTNVSSFQHETKSCIKNIEQQMSQMATAINKLEARDSNQLPPSTVVNPKSVNAVSLRNGRQLVEVEKPKAKAREATIHDEEELVVEKEAEIDPKSTEEQHDLTPPPNYEPEVPFPEALKRTKRPEHDKDIYETFRKCEVNMPLLELLKSVPKYAKFLKELCTVKRNNRIKGAQKVKVSEQVSAMFQKKLPPKCSDPGMFTIPCTVGDRKFERAMLDLGASINVLPYPLYQTLKLGPLLETGVVIQLADRSNAYPKGLVEDVLVMG</sequence>
<feature type="region of interest" description="Disordered" evidence="1">
    <location>
        <begin position="231"/>
        <end position="256"/>
    </location>
</feature>
<keyword evidence="3" id="KW-1185">Reference proteome</keyword>
<feature type="compositionally biased region" description="Low complexity" evidence="1">
    <location>
        <begin position="80"/>
        <end position="126"/>
    </location>
</feature>
<feature type="compositionally biased region" description="Basic and acidic residues" evidence="1">
    <location>
        <begin position="231"/>
        <end position="244"/>
    </location>
</feature>
<gene>
    <name evidence="2" type="ORF">RND81_14G245900</name>
</gene>
<name>A0AAW1GUB5_SAPOF</name>
<dbReference type="EMBL" id="JBDFQZ010000014">
    <property type="protein sequence ID" value="KAK9667294.1"/>
    <property type="molecule type" value="Genomic_DNA"/>
</dbReference>
<feature type="region of interest" description="Disordered" evidence="1">
    <location>
        <begin position="43"/>
        <end position="134"/>
    </location>
</feature>
<evidence type="ECO:0000313" key="3">
    <source>
        <dbReference type="Proteomes" id="UP001443914"/>
    </source>
</evidence>
<dbReference type="PANTHER" id="PTHR33067:SF38">
    <property type="match status" value="1"/>
</dbReference>
<reference evidence="2" key="1">
    <citation type="submission" date="2024-03" db="EMBL/GenBank/DDBJ databases">
        <title>WGS assembly of Saponaria officinalis var. Norfolk2.</title>
        <authorList>
            <person name="Jenkins J."/>
            <person name="Shu S."/>
            <person name="Grimwood J."/>
            <person name="Barry K."/>
            <person name="Goodstein D."/>
            <person name="Schmutz J."/>
            <person name="Leebens-Mack J."/>
            <person name="Osbourn A."/>
        </authorList>
    </citation>
    <scope>NUCLEOTIDE SEQUENCE [LARGE SCALE GENOMIC DNA]</scope>
    <source>
        <strain evidence="2">JIC</strain>
    </source>
</reference>
<dbReference type="AlphaFoldDB" id="A0AAW1GUB5"/>
<protein>
    <recommendedName>
        <fullName evidence="4">Retrotransposon gag protein</fullName>
    </recommendedName>
</protein>